<evidence type="ECO:0000256" key="4">
    <source>
        <dbReference type="ARBA" id="ARBA00022519"/>
    </source>
</evidence>
<dbReference type="EMBL" id="SLZW01000002">
    <property type="protein sequence ID" value="TCS64307.1"/>
    <property type="molecule type" value="Genomic_DNA"/>
</dbReference>
<keyword evidence="7 9" id="KW-0472">Membrane</keyword>
<dbReference type="RefSeq" id="WP_132938252.1">
    <property type="nucleotide sequence ID" value="NZ_SLZW01000002.1"/>
</dbReference>
<feature type="transmembrane region" description="Helical" evidence="9">
    <location>
        <begin position="179"/>
        <end position="196"/>
    </location>
</feature>
<gene>
    <name evidence="10" type="ORF">EDD55_102350</name>
</gene>
<dbReference type="OrthoDB" id="5342349at2"/>
<feature type="transmembrane region" description="Helical" evidence="9">
    <location>
        <begin position="329"/>
        <end position="348"/>
    </location>
</feature>
<name>A0A4R3JES6_9PROT</name>
<evidence type="ECO:0000256" key="3">
    <source>
        <dbReference type="ARBA" id="ARBA00022475"/>
    </source>
</evidence>
<proteinExistence type="inferred from homology"/>
<evidence type="ECO:0000256" key="9">
    <source>
        <dbReference type="SAM" id="Phobius"/>
    </source>
</evidence>
<dbReference type="Pfam" id="PF04143">
    <property type="entry name" value="Sulf_transp"/>
    <property type="match status" value="1"/>
</dbReference>
<dbReference type="PANTHER" id="PTHR30574">
    <property type="entry name" value="INNER MEMBRANE PROTEIN YEDE"/>
    <property type="match status" value="1"/>
</dbReference>
<dbReference type="Proteomes" id="UP000295304">
    <property type="component" value="Unassembled WGS sequence"/>
</dbReference>
<feature type="transmembrane region" description="Helical" evidence="9">
    <location>
        <begin position="301"/>
        <end position="323"/>
    </location>
</feature>
<evidence type="ECO:0000313" key="10">
    <source>
        <dbReference type="EMBL" id="TCS64307.1"/>
    </source>
</evidence>
<keyword evidence="4" id="KW-0997">Cell inner membrane</keyword>
<keyword evidence="11" id="KW-1185">Reference proteome</keyword>
<accession>A0A4R3JES6</accession>
<dbReference type="InterPro" id="IPR007272">
    <property type="entry name" value="Sulf_transp_TsuA/YedE"/>
</dbReference>
<feature type="transmembrane region" description="Helical" evidence="9">
    <location>
        <begin position="83"/>
        <end position="106"/>
    </location>
</feature>
<protein>
    <submittedName>
        <fullName evidence="10">Uncharacterized protein</fullName>
    </submittedName>
</protein>
<evidence type="ECO:0000256" key="5">
    <source>
        <dbReference type="ARBA" id="ARBA00022692"/>
    </source>
</evidence>
<dbReference type="GO" id="GO:0005886">
    <property type="term" value="C:plasma membrane"/>
    <property type="evidence" value="ECO:0007669"/>
    <property type="project" value="UniProtKB-SubCell"/>
</dbReference>
<evidence type="ECO:0000313" key="11">
    <source>
        <dbReference type="Proteomes" id="UP000295304"/>
    </source>
</evidence>
<reference evidence="10 11" key="1">
    <citation type="submission" date="2019-03" db="EMBL/GenBank/DDBJ databases">
        <title>Genomic Encyclopedia of Type Strains, Phase IV (KMG-IV): sequencing the most valuable type-strain genomes for metagenomic binning, comparative biology and taxonomic classification.</title>
        <authorList>
            <person name="Goeker M."/>
        </authorList>
    </citation>
    <scope>NUCLEOTIDE SEQUENCE [LARGE SCALE GENOMIC DNA]</scope>
    <source>
        <strain evidence="10 11">DSM 101688</strain>
    </source>
</reference>
<evidence type="ECO:0000256" key="2">
    <source>
        <dbReference type="ARBA" id="ARBA00022448"/>
    </source>
</evidence>
<keyword evidence="6 9" id="KW-1133">Transmembrane helix</keyword>
<keyword evidence="2" id="KW-0813">Transport</keyword>
<comment type="caution">
    <text evidence="10">The sequence shown here is derived from an EMBL/GenBank/DDBJ whole genome shotgun (WGS) entry which is preliminary data.</text>
</comment>
<feature type="transmembrane region" description="Helical" evidence="9">
    <location>
        <begin position="6"/>
        <end position="25"/>
    </location>
</feature>
<organism evidence="10 11">
    <name type="scientific">Varunaivibrio sulfuroxidans</name>
    <dbReference type="NCBI Taxonomy" id="1773489"/>
    <lineage>
        <taxon>Bacteria</taxon>
        <taxon>Pseudomonadati</taxon>
        <taxon>Pseudomonadota</taxon>
        <taxon>Alphaproteobacteria</taxon>
        <taxon>Rhodospirillales</taxon>
        <taxon>Magnetovibrionaceae</taxon>
        <taxon>Varunaivibrio</taxon>
    </lineage>
</organism>
<keyword evidence="3" id="KW-1003">Cell membrane</keyword>
<dbReference type="AlphaFoldDB" id="A0A4R3JES6"/>
<dbReference type="PANTHER" id="PTHR30574:SF1">
    <property type="entry name" value="SULPHUR TRANSPORT DOMAIN-CONTAINING PROTEIN"/>
    <property type="match status" value="1"/>
</dbReference>
<evidence type="ECO:0000256" key="1">
    <source>
        <dbReference type="ARBA" id="ARBA00004429"/>
    </source>
</evidence>
<evidence type="ECO:0000256" key="7">
    <source>
        <dbReference type="ARBA" id="ARBA00023136"/>
    </source>
</evidence>
<comment type="similarity">
    <text evidence="8">Belongs to the TsuA/YedE (TC 9.B.102) family.</text>
</comment>
<feature type="transmembrane region" description="Helical" evidence="9">
    <location>
        <begin position="208"/>
        <end position="230"/>
    </location>
</feature>
<feature type="transmembrane region" description="Helical" evidence="9">
    <location>
        <begin position="118"/>
        <end position="139"/>
    </location>
</feature>
<feature type="transmembrane region" description="Helical" evidence="9">
    <location>
        <begin position="250"/>
        <end position="280"/>
    </location>
</feature>
<comment type="subcellular location">
    <subcellularLocation>
        <location evidence="1">Cell inner membrane</location>
        <topology evidence="1">Multi-pass membrane protein</topology>
    </subcellularLocation>
</comment>
<sequence>MEAMSVGTIVSTFGLLAGVVFGATANKTNFCTMGGVSDMVLMGDKGRFRSWMLAIAVAIIGTQTLHVLGYIDIYKSIYLTSNFGWLGAIVGGLMFGYGMTLAGGCAGKNLIRVGGGNLKSLIVVLVMGVFAYMTLRGLIGMGRVQMEAAANVDLTGVGLQSQGMVDIIAKLVGVQPDSIRVAITAIFAGALLIYCFKDRKFRGEPLNISAGVIIGLLTPIGWYITGVMGYDDFEPTQLASFTFVAPSGDSLQYLMTFSGATINFGIATVGGVILGSFLAAIASKSFHIEGFSTTPDMIGHLFGAAMMGTGGVLALGCTIGQGITGMSTLAVGSLIALSSIIMGAVISLKRMEEGSFSGAFRAIFAAG</sequence>
<keyword evidence="5 9" id="KW-0812">Transmembrane</keyword>
<evidence type="ECO:0000256" key="8">
    <source>
        <dbReference type="ARBA" id="ARBA00035655"/>
    </source>
</evidence>
<feature type="transmembrane region" description="Helical" evidence="9">
    <location>
        <begin position="51"/>
        <end position="71"/>
    </location>
</feature>
<evidence type="ECO:0000256" key="6">
    <source>
        <dbReference type="ARBA" id="ARBA00022989"/>
    </source>
</evidence>